<dbReference type="SUPFAM" id="SSF141000">
    <property type="entry name" value="Glu-tRNAGln amidotransferase C subunit"/>
    <property type="match status" value="1"/>
</dbReference>
<dbReference type="GO" id="GO:0050567">
    <property type="term" value="F:glutaminyl-tRNA synthase (glutamine-hydrolyzing) activity"/>
    <property type="evidence" value="ECO:0007669"/>
    <property type="project" value="UniProtKB-UniRule"/>
</dbReference>
<keyword evidence="1" id="KW-0547">Nucleotide-binding</keyword>
<dbReference type="GO" id="GO:0070681">
    <property type="term" value="P:glutaminyl-tRNAGln biosynthesis via transamidation"/>
    <property type="evidence" value="ECO:0007669"/>
    <property type="project" value="TreeGrafter"/>
</dbReference>
<keyword evidence="2" id="KW-0808">Transferase</keyword>
<reference evidence="2 3" key="1">
    <citation type="submission" date="2018-10" db="EMBL/GenBank/DDBJ databases">
        <authorList>
            <person name="Criscuolo A."/>
        </authorList>
    </citation>
    <scope>NUCLEOTIDE SEQUENCE [LARGE SCALE GENOMIC DNA]</scope>
    <source>
        <strain evidence="2">DnA1</strain>
    </source>
</reference>
<name>A0A3P4AXV7_9BURK</name>
<organism evidence="2 3">
    <name type="scientific">Pigmentiphaga humi</name>
    <dbReference type="NCBI Taxonomy" id="2478468"/>
    <lineage>
        <taxon>Bacteria</taxon>
        <taxon>Pseudomonadati</taxon>
        <taxon>Pseudomonadota</taxon>
        <taxon>Betaproteobacteria</taxon>
        <taxon>Burkholderiales</taxon>
        <taxon>Alcaligenaceae</taxon>
        <taxon>Pigmentiphaga</taxon>
    </lineage>
</organism>
<evidence type="ECO:0000313" key="3">
    <source>
        <dbReference type="Proteomes" id="UP000277294"/>
    </source>
</evidence>
<dbReference type="PANTHER" id="PTHR15004:SF0">
    <property type="entry name" value="GLUTAMYL-TRNA(GLN) AMIDOTRANSFERASE SUBUNIT C, MITOCHONDRIAL"/>
    <property type="match status" value="1"/>
</dbReference>
<dbReference type="HAMAP" id="MF_00122">
    <property type="entry name" value="GatC"/>
    <property type="match status" value="1"/>
</dbReference>
<dbReference type="GO" id="GO:0016740">
    <property type="term" value="F:transferase activity"/>
    <property type="evidence" value="ECO:0007669"/>
    <property type="project" value="UniProtKB-KW"/>
</dbReference>
<dbReference type="GO" id="GO:0005524">
    <property type="term" value="F:ATP binding"/>
    <property type="evidence" value="ECO:0007669"/>
    <property type="project" value="UniProtKB-KW"/>
</dbReference>
<dbReference type="GO" id="GO:0006450">
    <property type="term" value="P:regulation of translational fidelity"/>
    <property type="evidence" value="ECO:0007669"/>
    <property type="project" value="InterPro"/>
</dbReference>
<comment type="catalytic activity">
    <reaction evidence="1">
        <text>L-glutamyl-tRNA(Gln) + L-glutamine + ATP + H2O = L-glutaminyl-tRNA(Gln) + L-glutamate + ADP + phosphate + H(+)</text>
        <dbReference type="Rhea" id="RHEA:17521"/>
        <dbReference type="Rhea" id="RHEA-COMP:9681"/>
        <dbReference type="Rhea" id="RHEA-COMP:9684"/>
        <dbReference type="ChEBI" id="CHEBI:15377"/>
        <dbReference type="ChEBI" id="CHEBI:15378"/>
        <dbReference type="ChEBI" id="CHEBI:29985"/>
        <dbReference type="ChEBI" id="CHEBI:30616"/>
        <dbReference type="ChEBI" id="CHEBI:43474"/>
        <dbReference type="ChEBI" id="CHEBI:58359"/>
        <dbReference type="ChEBI" id="CHEBI:78520"/>
        <dbReference type="ChEBI" id="CHEBI:78521"/>
        <dbReference type="ChEBI" id="CHEBI:456216"/>
    </reaction>
</comment>
<dbReference type="GO" id="GO:0050566">
    <property type="term" value="F:asparaginyl-tRNA synthase (glutamine-hydrolyzing) activity"/>
    <property type="evidence" value="ECO:0007669"/>
    <property type="project" value="RHEA"/>
</dbReference>
<dbReference type="PANTHER" id="PTHR15004">
    <property type="entry name" value="GLUTAMYL-TRNA(GLN) AMIDOTRANSFERASE SUBUNIT C, MITOCHONDRIAL"/>
    <property type="match status" value="1"/>
</dbReference>
<dbReference type="Pfam" id="PF02686">
    <property type="entry name" value="GatC"/>
    <property type="match status" value="1"/>
</dbReference>
<keyword evidence="3" id="KW-1185">Reference proteome</keyword>
<evidence type="ECO:0000256" key="1">
    <source>
        <dbReference type="HAMAP-Rule" id="MF_00122"/>
    </source>
</evidence>
<comment type="similarity">
    <text evidence="1">Belongs to the GatC family.</text>
</comment>
<dbReference type="RefSeq" id="WP_124078133.1">
    <property type="nucleotide sequence ID" value="NZ_UWPJ01000008.1"/>
</dbReference>
<keyword evidence="1 2" id="KW-0436">Ligase</keyword>
<dbReference type="Proteomes" id="UP000277294">
    <property type="component" value="Unassembled WGS sequence"/>
</dbReference>
<dbReference type="NCBIfam" id="TIGR00135">
    <property type="entry name" value="gatC"/>
    <property type="match status" value="1"/>
</dbReference>
<evidence type="ECO:0000313" key="2">
    <source>
        <dbReference type="EMBL" id="VCU68867.1"/>
    </source>
</evidence>
<accession>A0A3P4AXV7</accession>
<dbReference type="OrthoDB" id="9794326at2"/>
<gene>
    <name evidence="1 2" type="primary">gatC</name>
    <name evidence="2" type="ORF">PIGHUM_00926</name>
</gene>
<dbReference type="Gene3D" id="1.10.20.60">
    <property type="entry name" value="Glu-tRNAGln amidotransferase C subunit, N-terminal domain"/>
    <property type="match status" value="1"/>
</dbReference>
<dbReference type="EC" id="6.3.5.-" evidence="1"/>
<dbReference type="InterPro" id="IPR003837">
    <property type="entry name" value="GatC"/>
</dbReference>
<keyword evidence="1" id="KW-0067">ATP-binding</keyword>
<comment type="function">
    <text evidence="1">Allows the formation of correctly charged Asn-tRNA(Asn) or Gln-tRNA(Gln) through the transamidation of misacylated Asp-tRNA(Asn) or Glu-tRNA(Gln) in organisms which lack either or both of asparaginyl-tRNA or glutaminyl-tRNA synthetases. The reaction takes place in the presence of glutamine and ATP through an activated phospho-Asp-tRNA(Asn) or phospho-Glu-tRNA(Gln).</text>
</comment>
<comment type="subunit">
    <text evidence="1">Heterotrimer of A, B and C subunits.</text>
</comment>
<dbReference type="AlphaFoldDB" id="A0A3P4AXV7"/>
<proteinExistence type="inferred from homology"/>
<dbReference type="GO" id="GO:0006412">
    <property type="term" value="P:translation"/>
    <property type="evidence" value="ECO:0007669"/>
    <property type="project" value="UniProtKB-UniRule"/>
</dbReference>
<protein>
    <recommendedName>
        <fullName evidence="1">Aspartyl/glutamyl-tRNA(Asn/Gln) amidotransferase subunit C</fullName>
        <shortName evidence="1">Asp/Glu-ADT subunit C</shortName>
        <ecNumber evidence="1">6.3.5.-</ecNumber>
    </recommendedName>
</protein>
<keyword evidence="1" id="KW-0648">Protein biosynthesis</keyword>
<comment type="catalytic activity">
    <reaction evidence="1">
        <text>L-aspartyl-tRNA(Asn) + L-glutamine + ATP + H2O = L-asparaginyl-tRNA(Asn) + L-glutamate + ADP + phosphate + 2 H(+)</text>
        <dbReference type="Rhea" id="RHEA:14513"/>
        <dbReference type="Rhea" id="RHEA-COMP:9674"/>
        <dbReference type="Rhea" id="RHEA-COMP:9677"/>
        <dbReference type="ChEBI" id="CHEBI:15377"/>
        <dbReference type="ChEBI" id="CHEBI:15378"/>
        <dbReference type="ChEBI" id="CHEBI:29985"/>
        <dbReference type="ChEBI" id="CHEBI:30616"/>
        <dbReference type="ChEBI" id="CHEBI:43474"/>
        <dbReference type="ChEBI" id="CHEBI:58359"/>
        <dbReference type="ChEBI" id="CHEBI:78515"/>
        <dbReference type="ChEBI" id="CHEBI:78516"/>
        <dbReference type="ChEBI" id="CHEBI:456216"/>
    </reaction>
</comment>
<dbReference type="InterPro" id="IPR036113">
    <property type="entry name" value="Asp/Glu-ADT_sf_sub_c"/>
</dbReference>
<sequence length="102" mass="10971">MALTENDVARIARLARLDLAGETQARVLNDLNGIFGLIEQLQAVDTQGVEPLTHPISAIEDVTLRLRQDAVTETSSEAARQALLANAPAVQDGLFLVPKVIE</sequence>
<dbReference type="EMBL" id="UWPJ01000008">
    <property type="protein sequence ID" value="VCU68867.1"/>
    <property type="molecule type" value="Genomic_DNA"/>
</dbReference>